<dbReference type="PANTHER" id="PTHR46978">
    <property type="entry name" value="ZINC KNUCKLE (CCHC-TYPE) FAMILY PROTEIN"/>
    <property type="match status" value="1"/>
</dbReference>
<dbReference type="Proteomes" id="UP000006548">
    <property type="component" value="Chromosome 5"/>
</dbReference>
<dbReference type="EMBL" id="CP002688">
    <property type="protein sequence ID" value="AED94061.1"/>
    <property type="molecule type" value="Genomic_DNA"/>
</dbReference>
<reference evidence="6" key="5">
    <citation type="journal article" date="2017" name="Plant J.">
        <title>Araport11: a complete reannotation of the Arabidopsis thaliana reference genome.</title>
        <authorList>
            <person name="Cheng C.Y."/>
            <person name="Krishnakumar V."/>
            <person name="Chan A.P."/>
            <person name="Thibaud-Nissen F."/>
            <person name="Schobel S."/>
            <person name="Town C.D."/>
        </authorList>
    </citation>
    <scope>GENOME REANNOTATION</scope>
    <source>
        <strain evidence="6">cv. Columbia</strain>
    </source>
</reference>
<evidence type="ECO:0000313" key="4">
    <source>
        <dbReference type="EMBL" id="AED94061.1"/>
    </source>
</evidence>
<evidence type="ECO:0000313" key="6">
    <source>
        <dbReference type="Proteomes" id="UP000006548"/>
    </source>
</evidence>
<evidence type="ECO:0000313" key="5">
    <source>
        <dbReference type="EMBL" id="BAB09364.1"/>
    </source>
</evidence>
<dbReference type="Pfam" id="PF00098">
    <property type="entry name" value="zf-CCHC"/>
    <property type="match status" value="1"/>
</dbReference>
<reference evidence="5" key="1">
    <citation type="submission" date="1999-04" db="EMBL/GenBank/DDBJ databases">
        <title>Structural analysis of Arabidopsis thaliana chromosome 5. XI.</title>
        <authorList>
            <person name="Kaneko T."/>
            <person name="Katoh T."/>
            <person name="Asamizu E."/>
            <person name="Sato S."/>
            <person name="Nakamura Y."/>
            <person name="Kotani H."/>
            <person name="Tabata S."/>
        </authorList>
    </citation>
    <scope>NUCLEOTIDE SEQUENCE</scope>
</reference>
<dbReference type="EMBL" id="AB026661">
    <property type="protein sequence ID" value="BAB09364.1"/>
    <property type="molecule type" value="Genomic_DNA"/>
</dbReference>
<name>Q9FG62_ARATH</name>
<protein>
    <submittedName>
        <fullName evidence="4">Zinc knuckle (CCHC-type) family protein</fullName>
    </submittedName>
</protein>
<keyword evidence="1" id="KW-0862">Zinc</keyword>
<dbReference type="PaxDb" id="3702-AT5G36240.1"/>
<feature type="domain" description="CCHC-type" evidence="2">
    <location>
        <begin position="104"/>
        <end position="117"/>
    </location>
</feature>
<proteinExistence type="predicted"/>
<keyword evidence="1" id="KW-0863">Zinc-finger</keyword>
<feature type="domain" description="CCHC-type" evidence="2">
    <location>
        <begin position="197"/>
        <end position="212"/>
    </location>
</feature>
<dbReference type="eggNOG" id="KOG4400">
    <property type="taxonomic scope" value="Eukaryota"/>
</dbReference>
<dbReference type="GO" id="GO:0008270">
    <property type="term" value="F:zinc ion binding"/>
    <property type="evidence" value="ECO:0007669"/>
    <property type="project" value="UniProtKB-KW"/>
</dbReference>
<evidence type="ECO:0000259" key="2">
    <source>
        <dbReference type="PROSITE" id="PS50158"/>
    </source>
</evidence>
<reference evidence="4" key="4">
    <citation type="submission" date="2016-05" db="EMBL/GenBank/DDBJ databases">
        <authorList>
            <person name="Krishnakumar V."/>
            <person name="Cheng C.-Y."/>
            <person name="Chan A.P."/>
            <person name="Schobel S."/>
            <person name="Kim M."/>
            <person name="Ferlanti E.S."/>
            <person name="Belyaeva I."/>
            <person name="Rosen B.D."/>
            <person name="Micklem G."/>
            <person name="Miller J.R."/>
            <person name="Vaughn M."/>
            <person name="Town C.D."/>
        </authorList>
    </citation>
    <scope>NUCLEOTIDE SEQUENCE</scope>
</reference>
<dbReference type="GO" id="GO:0003676">
    <property type="term" value="F:nucleic acid binding"/>
    <property type="evidence" value="ECO:0007669"/>
    <property type="project" value="InterPro"/>
</dbReference>
<evidence type="ECO:0000313" key="3">
    <source>
        <dbReference type="Araport" id="AT5G36240"/>
    </source>
</evidence>
<sequence length="254" mass="28598">MIKLPNPISRVCDPLIMPRHNDDEAEVCLRCGGFGHDMTLCKYEYSHEDLKNIKCYVCNSLGHLCCIEPGHTQSWTVSCYRCGQLGHTGLACGRHYDDSVSPSCFICGREGHFEHQCHNSFSVCFPEDSSEDECQGPDSSSVRFQENTREEEEGHFEHQCPDSSSVCFQEISREEGFISLNSSSKSTSKGRETRRLCYECKGKGHIARDCPNSSQVVSISLSTFCALSSSVLSFLSCYYSRINFLCFFQDKYGI</sequence>
<dbReference type="PROSITE" id="PS50158">
    <property type="entry name" value="ZF_CCHC"/>
    <property type="match status" value="3"/>
</dbReference>
<dbReference type="SUPFAM" id="SSF57756">
    <property type="entry name" value="Retrovirus zinc finger-like domains"/>
    <property type="match status" value="2"/>
</dbReference>
<dbReference type="KEGG" id="ath:AT5G36240"/>
<dbReference type="Araport" id="AT5G36240"/>
<organism evidence="5">
    <name type="scientific">Arabidopsis thaliana</name>
    <name type="common">Mouse-ear cress</name>
    <dbReference type="NCBI Taxonomy" id="3702"/>
    <lineage>
        <taxon>Eukaryota</taxon>
        <taxon>Viridiplantae</taxon>
        <taxon>Streptophyta</taxon>
        <taxon>Embryophyta</taxon>
        <taxon>Tracheophyta</taxon>
        <taxon>Spermatophyta</taxon>
        <taxon>Magnoliopsida</taxon>
        <taxon>eudicotyledons</taxon>
        <taxon>Gunneridae</taxon>
        <taxon>Pentapetalae</taxon>
        <taxon>rosids</taxon>
        <taxon>malvids</taxon>
        <taxon>Brassicales</taxon>
        <taxon>Brassicaceae</taxon>
        <taxon>Camelineae</taxon>
        <taxon>Arabidopsis</taxon>
    </lineage>
</organism>
<dbReference type="Gene3D" id="4.10.60.10">
    <property type="entry name" value="Zinc finger, CCHC-type"/>
    <property type="match status" value="2"/>
</dbReference>
<reference evidence="4" key="3">
    <citation type="submission" date="2011-02" db="EMBL/GenBank/DDBJ databases">
        <authorList>
            <consortium name="TAIR"/>
            <person name="Swarbreck D."/>
            <person name="Lamesch P."/>
            <person name="Wilks C."/>
            <person name="Huala E."/>
        </authorList>
    </citation>
    <scope>NUCLEOTIDE SEQUENCE</scope>
</reference>
<dbReference type="PANTHER" id="PTHR46978:SF1">
    <property type="entry name" value="ZINC KNUCKLE (CCHC-TYPE) FAMILY PROTEIN"/>
    <property type="match status" value="1"/>
</dbReference>
<accession>Q9FG62</accession>
<dbReference type="ExpressionAtlas" id="Q9FG62">
    <property type="expression patterns" value="baseline and differential"/>
</dbReference>
<feature type="domain" description="CCHC-type" evidence="2">
    <location>
        <begin position="79"/>
        <end position="92"/>
    </location>
</feature>
<evidence type="ECO:0000256" key="1">
    <source>
        <dbReference type="PROSITE-ProRule" id="PRU00047"/>
    </source>
</evidence>
<dbReference type="OMA" id="LRTRICF"/>
<dbReference type="HOGENOM" id="CLU_1095579_0_0_1"/>
<reference evidence="4 6" key="2">
    <citation type="journal article" date="2000" name="Nature">
        <title>Sequence and analysis of chromosome 5 of the plant Arabidopsis thaliana.</title>
        <authorList>
            <consortium name="Kazusa DNA Research Institute"/>
            <consortium name="Cold Spring Harbor and Washington University in St Louis Sequencing Consortium"/>
            <consortium name="European Union Arabidopsis Genome Sequencing Consortium"/>
            <person name="Tabata S."/>
            <person name="Kaneko T."/>
            <person name="Nakamura Y."/>
            <person name="Kotani H."/>
            <person name="Kato T."/>
            <person name="Asamizu E."/>
            <person name="Miyajima N."/>
            <person name="Sasamoto S."/>
            <person name="Kimura T."/>
            <person name="Hosouchi T."/>
            <person name="Kawashima K."/>
            <person name="Kohara M."/>
            <person name="Matsumoto M."/>
            <person name="Matsuno A."/>
            <person name="Muraki A."/>
            <person name="Nakayama S."/>
            <person name="Nakazaki N."/>
            <person name="Naruo K."/>
            <person name="Okumura S."/>
            <person name="Shinpo S."/>
            <person name="Takeuchi C."/>
            <person name="Wada T."/>
            <person name="Watanabe A."/>
            <person name="Yamada M."/>
            <person name="Yasuda M."/>
            <person name="Sato S."/>
            <person name="de la Bastide M."/>
            <person name="Huang E."/>
            <person name="Spiegel L."/>
            <person name="Gnoj L."/>
            <person name="O'Shaughnessy A."/>
            <person name="Preston R."/>
            <person name="Habermann K."/>
            <person name="Murray J."/>
            <person name="Johnson D."/>
            <person name="Rohlfing T."/>
            <person name="Nelson J."/>
            <person name="Stoneking T."/>
            <person name="Pepin K."/>
            <person name="Spieth J."/>
            <person name="Sekhon M."/>
            <person name="Armstrong J."/>
            <person name="Becker M."/>
            <person name="Belter E."/>
            <person name="Cordum H."/>
            <person name="Cordes M."/>
            <person name="Courtney L."/>
            <person name="Courtney W."/>
            <person name="Dante M."/>
            <person name="Du H."/>
            <person name="Edwards J."/>
            <person name="Fryman J."/>
            <person name="Haakensen B."/>
            <person name="Lamar E."/>
            <person name="Latreille P."/>
            <person name="Leonard S."/>
            <person name="Meyer R."/>
            <person name="Mulvaney E."/>
            <person name="Ozersky P."/>
            <person name="Riley A."/>
            <person name="Strowmatt C."/>
            <person name="Wagner-McPherson C."/>
            <person name="Wollam A."/>
            <person name="Yoakum M."/>
            <person name="Bell M."/>
            <person name="Dedhia N."/>
            <person name="Parnell L."/>
            <person name="Shah R."/>
            <person name="Rodriguez M."/>
            <person name="See L.H."/>
            <person name="Vil D."/>
            <person name="Baker J."/>
            <person name="Kirchoff K."/>
            <person name="Toth K."/>
            <person name="King L."/>
            <person name="Bahret A."/>
            <person name="Miller B."/>
            <person name="Marra M."/>
            <person name="Martienssen R."/>
            <person name="McCombie W.R."/>
            <person name="Wilson R.K."/>
            <person name="Murphy G."/>
            <person name="Bancroft I."/>
            <person name="Volckaert G."/>
            <person name="Wambutt R."/>
            <person name="Dusterhoft A."/>
            <person name="Stiekema W."/>
            <person name="Pohl T."/>
            <person name="Entian K.D."/>
            <person name="Terryn N."/>
            <person name="Hartley N."/>
            <person name="Bent E."/>
            <person name="Johnson S."/>
            <person name="Langham S.A."/>
            <person name="McCullagh B."/>
            <person name="Robben J."/>
            <person name="Grymonprez B."/>
            <person name="Zimmermann W."/>
            <person name="Ramsperger U."/>
            <person name="Wedler H."/>
            <person name="Balke K."/>
            <person name="Wedler E."/>
            <person name="Peters S."/>
            <person name="van Staveren M."/>
            <person name="Dirkse W."/>
            <person name="Mooijman P."/>
            <person name="Lankhorst R.K."/>
            <person name="Weitzenegger T."/>
            <person name="Bothe G."/>
            <person name="Rose M."/>
            <person name="Hauf J."/>
            <person name="Berneiser S."/>
            <person name="Hempel S."/>
            <person name="Feldpausch M."/>
            <person name="Lamberth S."/>
            <person name="Villarroel R."/>
            <person name="Gielen J."/>
            <person name="Ardiles W."/>
            <person name="Bents O."/>
            <person name="Lemcke K."/>
            <person name="Kolesov G."/>
            <person name="Mayer K."/>
            <person name="Rudd S."/>
            <person name="Schoof H."/>
            <person name="Schueller C."/>
            <person name="Zaccaria P."/>
            <person name="Mewes H.W."/>
            <person name="Bevan M."/>
            <person name="Fransz P."/>
        </authorList>
    </citation>
    <scope>NUCLEOTIDE SEQUENCE [LARGE SCALE GENOMIC DNA]</scope>
    <source>
        <strain evidence="6">cv. Columbia</strain>
    </source>
</reference>
<dbReference type="InterPro" id="IPR036875">
    <property type="entry name" value="Znf_CCHC_sf"/>
</dbReference>
<dbReference type="InterPro" id="IPR001878">
    <property type="entry name" value="Znf_CCHC"/>
</dbReference>
<dbReference type="STRING" id="3702.Q9FG62"/>
<dbReference type="TAIR" id="AT5G36240"/>
<keyword evidence="1" id="KW-0479">Metal-binding</keyword>
<dbReference type="AlphaFoldDB" id="Q9FG62"/>
<dbReference type="SMART" id="SM00343">
    <property type="entry name" value="ZnF_C2HC"/>
    <property type="match status" value="4"/>
</dbReference>
<gene>
    <name evidence="3 4" type="ordered locus">At5g36240</name>
    <name evidence="4" type="ORF">T30G6.10</name>
    <name evidence="4" type="ORF">T30G6_10</name>
</gene>
<keyword evidence="6" id="KW-1185">Reference proteome</keyword>
<dbReference type="GeneID" id="833621"/>